<name>M0D7N9_HALPD</name>
<dbReference type="PROSITE" id="PS51318">
    <property type="entry name" value="TAT"/>
    <property type="match status" value="1"/>
</dbReference>
<reference evidence="1 2" key="1">
    <citation type="journal article" date="2014" name="PLoS Genet.">
        <title>Phylogenetically driven sequencing of extremely halophilic archaea reveals strategies for static and dynamic osmo-response.</title>
        <authorList>
            <person name="Becker E.A."/>
            <person name="Seitzer P.M."/>
            <person name="Tritt A."/>
            <person name="Larsen D."/>
            <person name="Krusor M."/>
            <person name="Yao A.I."/>
            <person name="Wu D."/>
            <person name="Madern D."/>
            <person name="Eisen J.A."/>
            <person name="Darling A.E."/>
            <person name="Facciotti M.T."/>
        </authorList>
    </citation>
    <scope>NUCLEOTIDE SEQUENCE [LARGE SCALE GENOMIC DNA]</scope>
    <source>
        <strain evidence="1 2">JCM 14848</strain>
    </source>
</reference>
<protein>
    <recommendedName>
        <fullName evidence="3">Twin-arginine translocation signal domain-containing protein</fullName>
    </recommendedName>
</protein>
<dbReference type="OrthoDB" id="289435at2157"/>
<dbReference type="InterPro" id="IPR006311">
    <property type="entry name" value="TAT_signal"/>
</dbReference>
<dbReference type="EMBL" id="AOIV01000021">
    <property type="protein sequence ID" value="ELZ31490.1"/>
    <property type="molecule type" value="Genomic_DNA"/>
</dbReference>
<evidence type="ECO:0000313" key="1">
    <source>
        <dbReference type="EMBL" id="ELZ31490.1"/>
    </source>
</evidence>
<dbReference type="NCBIfam" id="TIGR01409">
    <property type="entry name" value="TAT_signal_seq"/>
    <property type="match status" value="1"/>
</dbReference>
<evidence type="ECO:0000313" key="2">
    <source>
        <dbReference type="Proteomes" id="UP000011513"/>
    </source>
</evidence>
<dbReference type="AlphaFoldDB" id="M0D7N9"/>
<dbReference type="RefSeq" id="WP_008386085.1">
    <property type="nucleotide sequence ID" value="NZ_AOIV01000021.1"/>
</dbReference>
<comment type="caution">
    <text evidence="1">The sequence shown here is derived from an EMBL/GenBank/DDBJ whole genome shotgun (WGS) entry which is preliminary data.</text>
</comment>
<evidence type="ECO:0008006" key="3">
    <source>
        <dbReference type="Google" id="ProtNLM"/>
    </source>
</evidence>
<gene>
    <name evidence="1" type="ORF">C474_09322</name>
</gene>
<sequence length="86" mass="8778">MNFGRRTFIKGIGAVGIAGAGLTLASGDASATSDVSIDAQDVDAATNDGKVSRVGISPQFTVDWKGFDDPVGKVFCLVEAKDAEGN</sequence>
<dbReference type="InterPro" id="IPR019546">
    <property type="entry name" value="TAT_signal_bac_arc"/>
</dbReference>
<organism evidence="1 2">
    <name type="scientific">Halogeometricum pallidum JCM 14848</name>
    <dbReference type="NCBI Taxonomy" id="1227487"/>
    <lineage>
        <taxon>Archaea</taxon>
        <taxon>Methanobacteriati</taxon>
        <taxon>Methanobacteriota</taxon>
        <taxon>Stenosarchaea group</taxon>
        <taxon>Halobacteria</taxon>
        <taxon>Halobacteriales</taxon>
        <taxon>Haloferacaceae</taxon>
        <taxon>Halogeometricum</taxon>
    </lineage>
</organism>
<accession>M0D7N9</accession>
<dbReference type="InParanoid" id="M0D7N9"/>
<dbReference type="Proteomes" id="UP000011513">
    <property type="component" value="Unassembled WGS sequence"/>
</dbReference>
<proteinExistence type="predicted"/>
<keyword evidence="2" id="KW-1185">Reference proteome</keyword>